<sequence length="65" mass="7338">MGFTLLMDGMLISSGGLVERLARRQEKVERVLWQRARDQDALIPGVYQNACMVTSIIAVHHVVRT</sequence>
<comment type="caution">
    <text evidence="1">The sequence shown here is derived from an EMBL/GenBank/DDBJ whole genome shotgun (WGS) entry which is preliminary data.</text>
</comment>
<proteinExistence type="predicted"/>
<protein>
    <submittedName>
        <fullName evidence="1">Uncharacterized protein</fullName>
    </submittedName>
</protein>
<accession>A0A1Q8T9X7</accession>
<reference evidence="1 2" key="1">
    <citation type="submission" date="2016-12" db="EMBL/GenBank/DDBJ databases">
        <title>Draft genome sequences of strains Salinicola socius SMB35, Salinicola sp. MH3R3-1 and Chromohalobacter sp. SMB17 from the Verkhnekamsk potash mining region of Russia.</title>
        <authorList>
            <person name="Mavrodi D.V."/>
            <person name="Olsson B.E."/>
            <person name="Korsakova E.S."/>
            <person name="Pyankova A."/>
            <person name="Mavrodi O.V."/>
            <person name="Plotnikova E.G."/>
        </authorList>
    </citation>
    <scope>NUCLEOTIDE SEQUENCE [LARGE SCALE GENOMIC DNA]</scope>
    <source>
        <strain evidence="1 2">SMB17</strain>
    </source>
</reference>
<organism evidence="1 2">
    <name type="scientific">Chromohalobacter japonicus</name>
    <dbReference type="NCBI Taxonomy" id="223900"/>
    <lineage>
        <taxon>Bacteria</taxon>
        <taxon>Pseudomonadati</taxon>
        <taxon>Pseudomonadota</taxon>
        <taxon>Gammaproteobacteria</taxon>
        <taxon>Oceanospirillales</taxon>
        <taxon>Halomonadaceae</taxon>
        <taxon>Chromohalobacter</taxon>
    </lineage>
</organism>
<dbReference type="Proteomes" id="UP000186806">
    <property type="component" value="Unassembled WGS sequence"/>
</dbReference>
<dbReference type="AlphaFoldDB" id="A0A1Q8T9X7"/>
<keyword evidence="2" id="KW-1185">Reference proteome</keyword>
<dbReference type="EMBL" id="MSDQ01000033">
    <property type="protein sequence ID" value="OLO10472.1"/>
    <property type="molecule type" value="Genomic_DNA"/>
</dbReference>
<evidence type="ECO:0000313" key="2">
    <source>
        <dbReference type="Proteomes" id="UP000186806"/>
    </source>
</evidence>
<evidence type="ECO:0000313" key="1">
    <source>
        <dbReference type="EMBL" id="OLO10472.1"/>
    </source>
</evidence>
<gene>
    <name evidence="1" type="ORF">BTW10_14025</name>
</gene>
<name>A0A1Q8T9X7_9GAMM</name>